<accession>A0A1E7LTP8</accession>
<gene>
    <name evidence="1" type="ORF">AN221_17135</name>
</gene>
<comment type="caution">
    <text evidence="1">The sequence shown here is derived from an EMBL/GenBank/DDBJ whole genome shotgun (WGS) entry which is preliminary data.</text>
</comment>
<name>A0A1E7LTP8_9ACTN</name>
<protein>
    <submittedName>
        <fullName evidence="1">Uncharacterized protein</fullName>
    </submittedName>
</protein>
<keyword evidence="2" id="KW-1185">Reference proteome</keyword>
<dbReference type="PATRIC" id="fig|518642.7.peg.4792"/>
<reference evidence="1 2" key="1">
    <citation type="journal article" date="2016" name="Front. Microbiol.">
        <title>Comparative Genomics Analysis of Streptomyces Species Reveals Their Adaptation to the Marine Environment and Their Diversity at the Genomic Level.</title>
        <authorList>
            <person name="Tian X."/>
            <person name="Zhang Z."/>
            <person name="Yang T."/>
            <person name="Chen M."/>
            <person name="Li J."/>
            <person name="Chen F."/>
            <person name="Yang J."/>
            <person name="Li W."/>
            <person name="Zhang B."/>
            <person name="Zhang Z."/>
            <person name="Wu J."/>
            <person name="Zhang C."/>
            <person name="Long L."/>
            <person name="Xiao J."/>
        </authorList>
    </citation>
    <scope>NUCLEOTIDE SEQUENCE [LARGE SCALE GENOMIC DNA]</scope>
    <source>
        <strain evidence="1 2">SCSIO M10372</strain>
    </source>
</reference>
<dbReference type="Proteomes" id="UP000175971">
    <property type="component" value="Unassembled WGS sequence"/>
</dbReference>
<dbReference type="AlphaFoldDB" id="A0A1E7LTP8"/>
<dbReference type="RefSeq" id="WP_070201710.1">
    <property type="nucleotide sequence ID" value="NZ_LJGZ01000083.1"/>
</dbReference>
<dbReference type="EMBL" id="LJGZ01000083">
    <property type="protein sequence ID" value="OEV19518.1"/>
    <property type="molecule type" value="Genomic_DNA"/>
</dbReference>
<organism evidence="1 2">
    <name type="scientific">Streptomyces nanshensis</name>
    <dbReference type="NCBI Taxonomy" id="518642"/>
    <lineage>
        <taxon>Bacteria</taxon>
        <taxon>Bacillati</taxon>
        <taxon>Actinomycetota</taxon>
        <taxon>Actinomycetes</taxon>
        <taxon>Kitasatosporales</taxon>
        <taxon>Streptomycetaceae</taxon>
        <taxon>Streptomyces</taxon>
    </lineage>
</organism>
<sequence>MTLRSDHLWQIALGEQPPIGLPSDLASVRVGLALGLPALDALVGEGTGVGPVKYCLAHRQLVVPVEAETVYRWGAAHSDCVPAAGSRSCGAGGYRGCMGLWVARPGAGRNAVTPAGALHEALSLTRARLRTAPGTRYPRHQGARCA</sequence>
<evidence type="ECO:0000313" key="1">
    <source>
        <dbReference type="EMBL" id="OEV19518.1"/>
    </source>
</evidence>
<evidence type="ECO:0000313" key="2">
    <source>
        <dbReference type="Proteomes" id="UP000175971"/>
    </source>
</evidence>
<proteinExistence type="predicted"/>
<dbReference type="OrthoDB" id="4333899at2"/>